<protein>
    <submittedName>
        <fullName evidence="1">Uncharacterized protein</fullName>
    </submittedName>
</protein>
<dbReference type="OrthoDB" id="542249at2759"/>
<dbReference type="Proteomes" id="UP000660262">
    <property type="component" value="Unassembled WGS sequence"/>
</dbReference>
<reference evidence="1" key="1">
    <citation type="submission" date="2020-10" db="EMBL/GenBank/DDBJ databases">
        <title>Unveiling of a novel bifunctional photoreceptor, Dualchrome1, isolated from a cosmopolitan green alga.</title>
        <authorList>
            <person name="Suzuki S."/>
            <person name="Kawachi M."/>
        </authorList>
    </citation>
    <scope>NUCLEOTIDE SEQUENCE</scope>
    <source>
        <strain evidence="1">NIES 2893</strain>
    </source>
</reference>
<evidence type="ECO:0000313" key="1">
    <source>
        <dbReference type="EMBL" id="GHP10205.1"/>
    </source>
</evidence>
<organism evidence="1 2">
    <name type="scientific">Pycnococcus provasolii</name>
    <dbReference type="NCBI Taxonomy" id="41880"/>
    <lineage>
        <taxon>Eukaryota</taxon>
        <taxon>Viridiplantae</taxon>
        <taxon>Chlorophyta</taxon>
        <taxon>Pseudoscourfieldiophyceae</taxon>
        <taxon>Pseudoscourfieldiales</taxon>
        <taxon>Pycnococcaceae</taxon>
        <taxon>Pycnococcus</taxon>
    </lineage>
</organism>
<accession>A0A830HU38</accession>
<proteinExistence type="predicted"/>
<comment type="caution">
    <text evidence="1">The sequence shown here is derived from an EMBL/GenBank/DDBJ whole genome shotgun (WGS) entry which is preliminary data.</text>
</comment>
<keyword evidence="2" id="KW-1185">Reference proteome</keyword>
<dbReference type="AlphaFoldDB" id="A0A830HU38"/>
<gene>
    <name evidence="1" type="ORF">PPROV_000893700</name>
</gene>
<dbReference type="EMBL" id="BNJQ01000028">
    <property type="protein sequence ID" value="GHP10205.1"/>
    <property type="molecule type" value="Genomic_DNA"/>
</dbReference>
<sequence>MGSSHSSGAVKRTIVVLAGCPAGESRCGDGVTCTENGAPCEGDIDSSSDAVGADPAPSNQPLSVVLIGSKAIKLKRFTKYERCPDGKVSSDKEPCEAGANAVDNEDGDLGAKLLACPPDDCLDVGCPGHEFQSKGLTGCLNMSATVQSTFAVNFMAFDSAGAYASDVRTVTLIEPCPEGQLRGCVVEGASFPECIATAIDAVDGDMSATLVAVGSSSECTDASLVDGLCAPVVEGLSANYRVRVNGTRCSTLLDSTTEESAAVRGDVASKLVLPRGHIRIRECTAVPNSESGDSEFVVNAVIEESSSRRARALHSANALVAVGAVESSPPSSGPEAEARRLTALQRGSEGLLRRLESTRAEVLDATSLVDSLPVTFSASSVAESFDDMLNSTQVEQSIILAKGDELLDLTVALAQALETLSETFDAGNSILSLDDTARELEEIASRALDVIERADQVTKSNVPDCNRGVEGARHTFYTVPPLATAPATILTTTMTTTMTMTTTTTTTMTTTMTTTTATTTTAALLRASGRSSNGPLQIQKKDADAPGSKEIWAGYNTLDDDFESMQMAELFYGNYTKPRVVEAGGAMRIIGGI</sequence>
<name>A0A830HU38_9CHLO</name>
<evidence type="ECO:0000313" key="2">
    <source>
        <dbReference type="Proteomes" id="UP000660262"/>
    </source>
</evidence>